<dbReference type="GO" id="GO:0016020">
    <property type="term" value="C:membrane"/>
    <property type="evidence" value="ECO:0007669"/>
    <property type="project" value="UniProtKB-SubCell"/>
</dbReference>
<evidence type="ECO:0000256" key="6">
    <source>
        <dbReference type="ARBA" id="ARBA00023136"/>
    </source>
</evidence>
<accession>A0A5P3X9S0</accession>
<evidence type="ECO:0000256" key="7">
    <source>
        <dbReference type="SAM" id="Phobius"/>
    </source>
</evidence>
<keyword evidence="6 7" id="KW-0472">Membrane</keyword>
<reference evidence="9 10" key="1">
    <citation type="submission" date="2018-09" db="EMBL/GenBank/DDBJ databases">
        <title>A clostridial neurotoxin that targets Anopheles mosquitoes.</title>
        <authorList>
            <person name="Contreras E."/>
            <person name="Masuyer G."/>
            <person name="Qureshi N."/>
            <person name="Chawla S."/>
            <person name="Lim H.L."/>
            <person name="Chen J."/>
            <person name="Stenmark P."/>
            <person name="Gill S."/>
        </authorList>
    </citation>
    <scope>NUCLEOTIDE SEQUENCE [LARGE SCALE GENOMIC DNA]</scope>
    <source>
        <strain evidence="9 10">Cbm</strain>
    </source>
</reference>
<evidence type="ECO:0000256" key="2">
    <source>
        <dbReference type="ARBA" id="ARBA00004141"/>
    </source>
</evidence>
<feature type="transmembrane region" description="Helical" evidence="7">
    <location>
        <begin position="87"/>
        <end position="106"/>
    </location>
</feature>
<comment type="cofactor">
    <cofactor evidence="1">
        <name>Zn(2+)</name>
        <dbReference type="ChEBI" id="CHEBI:29105"/>
    </cofactor>
</comment>
<name>A0A5P3X9S0_PARBF</name>
<protein>
    <recommendedName>
        <fullName evidence="8">Peptidase M50 domain-containing protein</fullName>
    </recommendedName>
</protein>
<evidence type="ECO:0000256" key="1">
    <source>
        <dbReference type="ARBA" id="ARBA00001947"/>
    </source>
</evidence>
<dbReference type="Proteomes" id="UP000326961">
    <property type="component" value="Chromosome"/>
</dbReference>
<keyword evidence="4 7" id="KW-0812">Transmembrane</keyword>
<feature type="transmembrane region" description="Helical" evidence="7">
    <location>
        <begin position="6"/>
        <end position="27"/>
    </location>
</feature>
<comment type="similarity">
    <text evidence="3">Belongs to the peptidase M50B family.</text>
</comment>
<dbReference type="GO" id="GO:0006508">
    <property type="term" value="P:proteolysis"/>
    <property type="evidence" value="ECO:0007669"/>
    <property type="project" value="InterPro"/>
</dbReference>
<dbReference type="AlphaFoldDB" id="A0A5P3X9S0"/>
<dbReference type="EMBL" id="CP032452">
    <property type="protein sequence ID" value="QEZ67649.1"/>
    <property type="molecule type" value="Genomic_DNA"/>
</dbReference>
<dbReference type="InterPro" id="IPR008915">
    <property type="entry name" value="Peptidase_M50"/>
</dbReference>
<evidence type="ECO:0000259" key="8">
    <source>
        <dbReference type="Pfam" id="PF02163"/>
    </source>
</evidence>
<feature type="transmembrane region" description="Helical" evidence="7">
    <location>
        <begin position="112"/>
        <end position="135"/>
    </location>
</feature>
<evidence type="ECO:0000256" key="5">
    <source>
        <dbReference type="ARBA" id="ARBA00022989"/>
    </source>
</evidence>
<sequence>MGFIDFILYPLVYIIFMPILTLIHELGHAIPALIFSKENVTVNIGNSNLNKQIKLNRLLINLNGYKSVVDVSYGYVNWSQVNNKIKLIWIILGGPLTTLIVSILLYTCLVNVSLPFILMIVFNALFIFSAFQFLLTILPIKYFYNPYVGHTSDGYKILQQLKKENTNI</sequence>
<evidence type="ECO:0000256" key="3">
    <source>
        <dbReference type="ARBA" id="ARBA00007931"/>
    </source>
</evidence>
<comment type="subcellular location">
    <subcellularLocation>
        <location evidence="2">Membrane</location>
        <topology evidence="2">Multi-pass membrane protein</topology>
    </subcellularLocation>
</comment>
<proteinExistence type="inferred from homology"/>
<dbReference type="RefSeq" id="WP_150885418.1">
    <property type="nucleotide sequence ID" value="NZ_BROK01000072.1"/>
</dbReference>
<keyword evidence="5 7" id="KW-1133">Transmembrane helix</keyword>
<evidence type="ECO:0000313" key="9">
    <source>
        <dbReference type="EMBL" id="QEZ67649.1"/>
    </source>
</evidence>
<dbReference type="Pfam" id="PF02163">
    <property type="entry name" value="Peptidase_M50"/>
    <property type="match status" value="1"/>
</dbReference>
<feature type="domain" description="Peptidase M50" evidence="8">
    <location>
        <begin position="13"/>
        <end position="138"/>
    </location>
</feature>
<evidence type="ECO:0000313" key="10">
    <source>
        <dbReference type="Proteomes" id="UP000326961"/>
    </source>
</evidence>
<evidence type="ECO:0000256" key="4">
    <source>
        <dbReference type="ARBA" id="ARBA00022692"/>
    </source>
</evidence>
<organism evidence="9 10">
    <name type="scientific">Paraclostridium bifermentans</name>
    <name type="common">Clostridium bifermentans</name>
    <dbReference type="NCBI Taxonomy" id="1490"/>
    <lineage>
        <taxon>Bacteria</taxon>
        <taxon>Bacillati</taxon>
        <taxon>Bacillota</taxon>
        <taxon>Clostridia</taxon>
        <taxon>Peptostreptococcales</taxon>
        <taxon>Peptostreptococcaceae</taxon>
        <taxon>Paraclostridium</taxon>
    </lineage>
</organism>
<gene>
    <name evidence="9" type="ORF">D4A35_01405</name>
</gene>